<proteinExistence type="inferred from homology"/>
<keyword evidence="9" id="KW-1185">Reference proteome</keyword>
<evidence type="ECO:0000313" key="9">
    <source>
        <dbReference type="Proteomes" id="UP000694232"/>
    </source>
</evidence>
<comment type="function">
    <text evidence="5">Required for morphogenesis and for the elongation of the flagellar filament by facilitating polymerization of the flagellin monomers at the tip of growing filament. Forms a capping structure, which prevents flagellin subunits (transported through the central channel of the flagellum) from leaking out without polymerization at the distal end.</text>
</comment>
<dbReference type="RefSeq" id="WP_218562880.1">
    <property type="nucleotide sequence ID" value="NZ_CP076643.1"/>
</dbReference>
<feature type="domain" description="Flagellar hook-associated protein 2 N-terminal" evidence="6">
    <location>
        <begin position="2"/>
        <end position="100"/>
    </location>
</feature>
<dbReference type="InterPro" id="IPR003481">
    <property type="entry name" value="FliD_N"/>
</dbReference>
<comment type="similarity">
    <text evidence="1 5">Belongs to the FliD family.</text>
</comment>
<reference evidence="8" key="1">
    <citation type="submission" date="2021-06" db="EMBL/GenBank/DDBJ databases">
        <title>Vibrio nov. sp., novel gut bacterium isolated from Yellow Sea oyster.</title>
        <authorList>
            <person name="Muhammad N."/>
            <person name="Nguyen T.H."/>
            <person name="Lee Y.-J."/>
            <person name="Ko J."/>
            <person name="Kim S.-G."/>
        </authorList>
    </citation>
    <scope>NUCLEOTIDE SEQUENCE</scope>
    <source>
        <strain evidence="8">OG9-811</strain>
    </source>
</reference>
<keyword evidence="3" id="KW-0175">Coiled coil</keyword>
<evidence type="ECO:0000313" key="8">
    <source>
        <dbReference type="EMBL" id="QXO18288.1"/>
    </source>
</evidence>
<evidence type="ECO:0000259" key="6">
    <source>
        <dbReference type="Pfam" id="PF02465"/>
    </source>
</evidence>
<dbReference type="GO" id="GO:0009421">
    <property type="term" value="C:bacterial-type flagellum filament cap"/>
    <property type="evidence" value="ECO:0007669"/>
    <property type="project" value="InterPro"/>
</dbReference>
<dbReference type="Pfam" id="PF07195">
    <property type="entry name" value="FliD_C"/>
    <property type="match status" value="1"/>
</dbReference>
<keyword evidence="5" id="KW-0964">Secreted</keyword>
<keyword evidence="8" id="KW-0282">Flagellum</keyword>
<organism evidence="8 9">
    <name type="scientific">Vibrio ostreae</name>
    <dbReference type="NCBI Taxonomy" id="2841925"/>
    <lineage>
        <taxon>Bacteria</taxon>
        <taxon>Pseudomonadati</taxon>
        <taxon>Pseudomonadota</taxon>
        <taxon>Gammaproteobacteria</taxon>
        <taxon>Vibrionales</taxon>
        <taxon>Vibrionaceae</taxon>
        <taxon>Vibrio</taxon>
    </lineage>
</organism>
<keyword evidence="4 5" id="KW-0975">Bacterial flagellum</keyword>
<dbReference type="GO" id="GO:0005576">
    <property type="term" value="C:extracellular region"/>
    <property type="evidence" value="ECO:0007669"/>
    <property type="project" value="UniProtKB-SubCell"/>
</dbReference>
<accession>A0A975YP06</accession>
<keyword evidence="8" id="KW-0966">Cell projection</keyword>
<evidence type="ECO:0000256" key="5">
    <source>
        <dbReference type="RuleBase" id="RU362066"/>
    </source>
</evidence>
<dbReference type="InterPro" id="IPR040026">
    <property type="entry name" value="FliD"/>
</dbReference>
<feature type="domain" description="Flagellar hook-associated protein 2 C-terminal" evidence="7">
    <location>
        <begin position="228"/>
        <end position="439"/>
    </location>
</feature>
<sequence length="445" mass="47908">MSSLDPITMATQLATFDVQSFQQRYQTQANQYQSQLKALGDIESALREFRTTINEMNSSTSSILQNSATVSQDGFFSATADAGALSGSYQIFVEQLATAHQISAGMPADLDATTQVPTTGTLDFSVNGETMSLDLSTVDTDGDGTATVADLVSAINNDSTNPGVNATLVRSNGQTYFMLSSTETGVANRINVSASGTGQTWFEDAFSNVTEISAAQDATIWLGAQGTGLQLTNSSNTFSGVIDGVDLTVSQAQTSGEAPLTLSVGTDDEATKEQMNGFIDAYNSLISKIDSLTGIGDENTARGALASDPTVRSIKSQIQSMVRGQFDGMRLSDLGLEISRDGKMSIDNDKFEQAQSTNGAALESFFNGDGNLFDSMDELLNPYLKFSGSLFASRKDSLQQSIDRIDDKQASLERKYDMAYDRYLRQFTQMNQLMTQMNQTMSMFS</sequence>
<dbReference type="Proteomes" id="UP000694232">
    <property type="component" value="Chromosome 1"/>
</dbReference>
<dbReference type="GO" id="GO:0007155">
    <property type="term" value="P:cell adhesion"/>
    <property type="evidence" value="ECO:0007669"/>
    <property type="project" value="InterPro"/>
</dbReference>
<dbReference type="GO" id="GO:0009424">
    <property type="term" value="C:bacterial-type flagellum hook"/>
    <property type="evidence" value="ECO:0007669"/>
    <property type="project" value="UniProtKB-UniRule"/>
</dbReference>
<dbReference type="InterPro" id="IPR010809">
    <property type="entry name" value="FliD_C"/>
</dbReference>
<comment type="subunit">
    <text evidence="2 5">Homopentamer.</text>
</comment>
<evidence type="ECO:0000256" key="1">
    <source>
        <dbReference type="ARBA" id="ARBA00009764"/>
    </source>
</evidence>
<evidence type="ECO:0000259" key="7">
    <source>
        <dbReference type="Pfam" id="PF07195"/>
    </source>
</evidence>
<dbReference type="AlphaFoldDB" id="A0A975YP06"/>
<dbReference type="PANTHER" id="PTHR30288">
    <property type="entry name" value="FLAGELLAR CAP/ASSEMBLY PROTEIN FLID"/>
    <property type="match status" value="1"/>
</dbReference>
<dbReference type="GO" id="GO:0071973">
    <property type="term" value="P:bacterial-type flagellum-dependent cell motility"/>
    <property type="evidence" value="ECO:0007669"/>
    <property type="project" value="TreeGrafter"/>
</dbReference>
<comment type="subcellular location">
    <subcellularLocation>
        <location evidence="5">Secreted</location>
    </subcellularLocation>
    <subcellularLocation>
        <location evidence="5">Bacterial flagellum</location>
    </subcellularLocation>
</comment>
<gene>
    <name evidence="8" type="primary">fliD</name>
    <name evidence="8" type="ORF">KNV97_08395</name>
</gene>
<evidence type="ECO:0000256" key="4">
    <source>
        <dbReference type="ARBA" id="ARBA00023143"/>
    </source>
</evidence>
<dbReference type="EMBL" id="CP076643">
    <property type="protein sequence ID" value="QXO18288.1"/>
    <property type="molecule type" value="Genomic_DNA"/>
</dbReference>
<name>A0A975YP06_9VIBR</name>
<evidence type="ECO:0000256" key="2">
    <source>
        <dbReference type="ARBA" id="ARBA00011255"/>
    </source>
</evidence>
<protein>
    <recommendedName>
        <fullName evidence="5">Flagellar hook-associated protein 2</fullName>
        <shortName evidence="5">HAP2</shortName>
    </recommendedName>
    <alternativeName>
        <fullName evidence="5">Flagellar cap protein</fullName>
    </alternativeName>
</protein>
<keyword evidence="8" id="KW-0969">Cilium</keyword>
<evidence type="ECO:0000256" key="3">
    <source>
        <dbReference type="ARBA" id="ARBA00023054"/>
    </source>
</evidence>
<dbReference type="PANTHER" id="PTHR30288:SF0">
    <property type="entry name" value="FLAGELLAR HOOK-ASSOCIATED PROTEIN 2"/>
    <property type="match status" value="1"/>
</dbReference>
<dbReference type="Pfam" id="PF02465">
    <property type="entry name" value="FliD_N"/>
    <property type="match status" value="1"/>
</dbReference>
<dbReference type="KEGG" id="vos:KNV97_08395"/>